<name>A0A1Y2GSG1_9FUNG</name>
<dbReference type="Proteomes" id="UP000193648">
    <property type="component" value="Unassembled WGS sequence"/>
</dbReference>
<keyword evidence="3" id="KW-1185">Reference proteome</keyword>
<feature type="transmembrane region" description="Helical" evidence="1">
    <location>
        <begin position="42"/>
        <end position="60"/>
    </location>
</feature>
<comment type="caution">
    <text evidence="2">The sequence shown here is derived from an EMBL/GenBank/DDBJ whole genome shotgun (WGS) entry which is preliminary data.</text>
</comment>
<keyword evidence="1" id="KW-0472">Membrane</keyword>
<feature type="transmembrane region" description="Helical" evidence="1">
    <location>
        <begin position="17"/>
        <end position="36"/>
    </location>
</feature>
<keyword evidence="1" id="KW-1133">Transmembrane helix</keyword>
<accession>A0A1Y2GSG1</accession>
<evidence type="ECO:0000313" key="2">
    <source>
        <dbReference type="EMBL" id="ORZ20031.1"/>
    </source>
</evidence>
<proteinExistence type="predicted"/>
<dbReference type="InParanoid" id="A0A1Y2GSG1"/>
<gene>
    <name evidence="2" type="ORF">BCR41DRAFT_351153</name>
</gene>
<evidence type="ECO:0000313" key="3">
    <source>
        <dbReference type="Proteomes" id="UP000193648"/>
    </source>
</evidence>
<protein>
    <submittedName>
        <fullName evidence="2">Uncharacterized protein</fullName>
    </submittedName>
</protein>
<evidence type="ECO:0000256" key="1">
    <source>
        <dbReference type="SAM" id="Phobius"/>
    </source>
</evidence>
<reference evidence="2 3" key="1">
    <citation type="submission" date="2016-07" db="EMBL/GenBank/DDBJ databases">
        <title>Pervasive Adenine N6-methylation of Active Genes in Fungi.</title>
        <authorList>
            <consortium name="DOE Joint Genome Institute"/>
            <person name="Mondo S.J."/>
            <person name="Dannebaum R.O."/>
            <person name="Kuo R.C."/>
            <person name="Labutti K."/>
            <person name="Haridas S."/>
            <person name="Kuo A."/>
            <person name="Salamov A."/>
            <person name="Ahrendt S.R."/>
            <person name="Lipzen A."/>
            <person name="Sullivan W."/>
            <person name="Andreopoulos W.B."/>
            <person name="Clum A."/>
            <person name="Lindquist E."/>
            <person name="Daum C."/>
            <person name="Ramamoorthy G.K."/>
            <person name="Gryganskyi A."/>
            <person name="Culley D."/>
            <person name="Magnuson J.K."/>
            <person name="James T.Y."/>
            <person name="O'Malley M.A."/>
            <person name="Stajich J.E."/>
            <person name="Spatafora J.W."/>
            <person name="Visel A."/>
            <person name="Grigoriev I.V."/>
        </authorList>
    </citation>
    <scope>NUCLEOTIDE SEQUENCE [LARGE SCALE GENOMIC DNA]</scope>
    <source>
        <strain evidence="2 3">NRRL 3116</strain>
    </source>
</reference>
<dbReference type="EMBL" id="MCFF01000013">
    <property type="protein sequence ID" value="ORZ20031.1"/>
    <property type="molecule type" value="Genomic_DNA"/>
</dbReference>
<dbReference type="AlphaFoldDB" id="A0A1Y2GSG1"/>
<sequence>MLLGCRKRYSAHPFNDFLSFFIFYSSLFFYSLLSPFPFPPHSTPVTSFFILFYFSLLLLLF</sequence>
<dbReference type="RefSeq" id="XP_021882571.1">
    <property type="nucleotide sequence ID" value="XM_022023751.1"/>
</dbReference>
<keyword evidence="1" id="KW-0812">Transmembrane</keyword>
<organism evidence="2 3">
    <name type="scientific">Lobosporangium transversale</name>
    <dbReference type="NCBI Taxonomy" id="64571"/>
    <lineage>
        <taxon>Eukaryota</taxon>
        <taxon>Fungi</taxon>
        <taxon>Fungi incertae sedis</taxon>
        <taxon>Mucoromycota</taxon>
        <taxon>Mortierellomycotina</taxon>
        <taxon>Mortierellomycetes</taxon>
        <taxon>Mortierellales</taxon>
        <taxon>Mortierellaceae</taxon>
        <taxon>Lobosporangium</taxon>
    </lineage>
</organism>
<dbReference type="GeneID" id="33565595"/>